<evidence type="ECO:0000313" key="2">
    <source>
        <dbReference type="EMBL" id="EAU54846.1"/>
    </source>
</evidence>
<dbReference type="InterPro" id="IPR017946">
    <property type="entry name" value="PLC-like_Pdiesterase_TIM-brl"/>
</dbReference>
<dbReference type="Gene3D" id="3.20.20.190">
    <property type="entry name" value="Phosphatidylinositol (PI) phosphodiesterase"/>
    <property type="match status" value="1"/>
</dbReference>
<dbReference type="PROSITE" id="PS51704">
    <property type="entry name" value="GP_PDE"/>
    <property type="match status" value="1"/>
</dbReference>
<sequence>MGHMANNPATYLVAHRGDRAGGVENTLAAFVHAARAGARFAECDIQFTCELIPVVLHDNTLGRLCDREDLCVGDTDLSALTVACSPRFELLTLKALLQWLRKQPQLTLFVEVKPDILHRLSPTVVADLLAEALPADQLQQLVVISESGPIIDACKTQLGCRTGWVSETAHQPESVIDYVFMPYSRTAEIEAWHARGVKVGLYTINSPDLASALLAQHADLVETDHFTHMSALLA</sequence>
<keyword evidence="3" id="KW-1185">Reference proteome</keyword>
<organism evidence="2 3">
    <name type="scientific">Mariprofundus ferrooxydans PV-1</name>
    <dbReference type="NCBI Taxonomy" id="314345"/>
    <lineage>
        <taxon>Bacteria</taxon>
        <taxon>Pseudomonadati</taxon>
        <taxon>Pseudomonadota</taxon>
        <taxon>Candidatius Mariprofundia</taxon>
        <taxon>Mariprofundales</taxon>
        <taxon>Mariprofundaceae</taxon>
        <taxon>Mariprofundus</taxon>
    </lineage>
</organism>
<protein>
    <submittedName>
        <fullName evidence="2">Glycerophosphoryl diester phosphodiesterase</fullName>
    </submittedName>
</protein>
<name>Q0F038_9PROT</name>
<dbReference type="Proteomes" id="UP000005297">
    <property type="component" value="Unassembled WGS sequence"/>
</dbReference>
<gene>
    <name evidence="2" type="ORF">SPV1_09133</name>
</gene>
<dbReference type="PANTHER" id="PTHR46211">
    <property type="entry name" value="GLYCEROPHOSPHORYL DIESTER PHOSPHODIESTERASE"/>
    <property type="match status" value="1"/>
</dbReference>
<evidence type="ECO:0000313" key="3">
    <source>
        <dbReference type="Proteomes" id="UP000005297"/>
    </source>
</evidence>
<dbReference type="HOGENOM" id="CLU_030006_4_0_0"/>
<reference evidence="2 3" key="1">
    <citation type="submission" date="2006-09" db="EMBL/GenBank/DDBJ databases">
        <authorList>
            <person name="Emerson D."/>
            <person name="Ferriera S."/>
            <person name="Johnson J."/>
            <person name="Kravitz S."/>
            <person name="Halpern A."/>
            <person name="Remington K."/>
            <person name="Beeson K."/>
            <person name="Tran B."/>
            <person name="Rogers Y.-H."/>
            <person name="Friedman R."/>
            <person name="Venter J.C."/>
        </authorList>
    </citation>
    <scope>NUCLEOTIDE SEQUENCE [LARGE SCALE GENOMIC DNA]</scope>
    <source>
        <strain evidence="2 3">PV-1</strain>
    </source>
</reference>
<accession>Q0F038</accession>
<dbReference type="CDD" id="cd08581">
    <property type="entry name" value="GDPD_like_1"/>
    <property type="match status" value="1"/>
</dbReference>
<dbReference type="eggNOG" id="COG0584">
    <property type="taxonomic scope" value="Bacteria"/>
</dbReference>
<dbReference type="SUPFAM" id="SSF51695">
    <property type="entry name" value="PLC-like phosphodiesterases"/>
    <property type="match status" value="1"/>
</dbReference>
<dbReference type="OrthoDB" id="9795622at2"/>
<dbReference type="GO" id="GO:0008081">
    <property type="term" value="F:phosphoric diester hydrolase activity"/>
    <property type="evidence" value="ECO:0007669"/>
    <property type="project" value="InterPro"/>
</dbReference>
<dbReference type="AlphaFoldDB" id="Q0F038"/>
<dbReference type="Pfam" id="PF03009">
    <property type="entry name" value="GDPD"/>
    <property type="match status" value="1"/>
</dbReference>
<dbReference type="RefSeq" id="WP_009849347.1">
    <property type="nucleotide sequence ID" value="NZ_DS022294.1"/>
</dbReference>
<dbReference type="EMBL" id="AATS01000005">
    <property type="protein sequence ID" value="EAU54846.1"/>
    <property type="molecule type" value="Genomic_DNA"/>
</dbReference>
<comment type="caution">
    <text evidence="2">The sequence shown here is derived from an EMBL/GenBank/DDBJ whole genome shotgun (WGS) entry which is preliminary data.</text>
</comment>
<evidence type="ECO:0000259" key="1">
    <source>
        <dbReference type="PROSITE" id="PS51704"/>
    </source>
</evidence>
<feature type="domain" description="GP-PDE" evidence="1">
    <location>
        <begin position="10"/>
        <end position="233"/>
    </location>
</feature>
<dbReference type="InParanoid" id="Q0F038"/>
<dbReference type="GO" id="GO:0006629">
    <property type="term" value="P:lipid metabolic process"/>
    <property type="evidence" value="ECO:0007669"/>
    <property type="project" value="InterPro"/>
</dbReference>
<dbReference type="PANTHER" id="PTHR46211:SF1">
    <property type="entry name" value="GLYCEROPHOSPHODIESTER PHOSPHODIESTERASE, CYTOPLASMIC"/>
    <property type="match status" value="1"/>
</dbReference>
<dbReference type="InterPro" id="IPR030395">
    <property type="entry name" value="GP_PDE_dom"/>
</dbReference>
<dbReference type="STRING" id="314344.AL013_13605"/>
<proteinExistence type="predicted"/>